<dbReference type="GO" id="GO:0016887">
    <property type="term" value="F:ATP hydrolysis activity"/>
    <property type="evidence" value="ECO:0007669"/>
    <property type="project" value="InterPro"/>
</dbReference>
<dbReference type="SUPFAM" id="SSF52540">
    <property type="entry name" value="P-loop containing nucleoside triphosphate hydrolases"/>
    <property type="match status" value="1"/>
</dbReference>
<comment type="similarity">
    <text evidence="10">Belongs to the ABC transporter superfamily. Siderophore-Fe(3+) uptake transporter (SIUT) (TC 3.A.1.21) family.</text>
</comment>
<evidence type="ECO:0000256" key="11">
    <source>
        <dbReference type="SAM" id="Phobius"/>
    </source>
</evidence>
<keyword evidence="2" id="KW-0813">Transport</keyword>
<evidence type="ECO:0000256" key="1">
    <source>
        <dbReference type="ARBA" id="ARBA00004429"/>
    </source>
</evidence>
<reference evidence="14" key="1">
    <citation type="submission" date="2021-01" db="EMBL/GenBank/DDBJ databases">
        <title>Whole genome shotgun sequence of Actinocatenispora rupis NBRC 107355.</title>
        <authorList>
            <person name="Komaki H."/>
            <person name="Tamura T."/>
        </authorList>
    </citation>
    <scope>NUCLEOTIDE SEQUENCE</scope>
    <source>
        <strain evidence="14">NBRC 107355</strain>
    </source>
</reference>
<evidence type="ECO:0000259" key="13">
    <source>
        <dbReference type="PROSITE" id="PS50929"/>
    </source>
</evidence>
<dbReference type="GO" id="GO:0015421">
    <property type="term" value="F:ABC-type oligopeptide transporter activity"/>
    <property type="evidence" value="ECO:0007669"/>
    <property type="project" value="TreeGrafter"/>
</dbReference>
<evidence type="ECO:0000313" key="15">
    <source>
        <dbReference type="Proteomes" id="UP000612808"/>
    </source>
</evidence>
<dbReference type="Pfam" id="PF00664">
    <property type="entry name" value="ABC_membrane"/>
    <property type="match status" value="1"/>
</dbReference>
<keyword evidence="9 11" id="KW-0472">Membrane</keyword>
<dbReference type="InterPro" id="IPR039421">
    <property type="entry name" value="Type_1_exporter"/>
</dbReference>
<keyword evidence="15" id="KW-1185">Reference proteome</keyword>
<dbReference type="InterPro" id="IPR017871">
    <property type="entry name" value="ABC_transporter-like_CS"/>
</dbReference>
<feature type="transmembrane region" description="Helical" evidence="11">
    <location>
        <begin position="165"/>
        <end position="184"/>
    </location>
</feature>
<dbReference type="Gene3D" id="1.20.1560.10">
    <property type="entry name" value="ABC transporter type 1, transmembrane domain"/>
    <property type="match status" value="1"/>
</dbReference>
<dbReference type="InterPro" id="IPR011527">
    <property type="entry name" value="ABC1_TM_dom"/>
</dbReference>
<keyword evidence="3" id="KW-1003">Cell membrane</keyword>
<dbReference type="InterPro" id="IPR036640">
    <property type="entry name" value="ABC1_TM_sf"/>
</dbReference>
<evidence type="ECO:0000256" key="10">
    <source>
        <dbReference type="ARBA" id="ARBA00023455"/>
    </source>
</evidence>
<keyword evidence="4" id="KW-0997">Cell inner membrane</keyword>
<dbReference type="AlphaFoldDB" id="A0A8J3J0J5"/>
<feature type="domain" description="ABC transporter" evidence="12">
    <location>
        <begin position="346"/>
        <end position="589"/>
    </location>
</feature>
<evidence type="ECO:0000256" key="7">
    <source>
        <dbReference type="ARBA" id="ARBA00022840"/>
    </source>
</evidence>
<dbReference type="PROSITE" id="PS50893">
    <property type="entry name" value="ABC_TRANSPORTER_2"/>
    <property type="match status" value="1"/>
</dbReference>
<accession>A0A8J3J0J5</accession>
<dbReference type="GO" id="GO:0005524">
    <property type="term" value="F:ATP binding"/>
    <property type="evidence" value="ECO:0007669"/>
    <property type="project" value="UniProtKB-KW"/>
</dbReference>
<evidence type="ECO:0000256" key="5">
    <source>
        <dbReference type="ARBA" id="ARBA00022692"/>
    </source>
</evidence>
<evidence type="ECO:0000256" key="6">
    <source>
        <dbReference type="ARBA" id="ARBA00022741"/>
    </source>
</evidence>
<dbReference type="GO" id="GO:0005886">
    <property type="term" value="C:plasma membrane"/>
    <property type="evidence" value="ECO:0007669"/>
    <property type="project" value="UniProtKB-SubCell"/>
</dbReference>
<evidence type="ECO:0000259" key="12">
    <source>
        <dbReference type="PROSITE" id="PS50893"/>
    </source>
</evidence>
<dbReference type="CDD" id="cd18550">
    <property type="entry name" value="ABC_6TM_exporter_like"/>
    <property type="match status" value="1"/>
</dbReference>
<feature type="transmembrane region" description="Helical" evidence="11">
    <location>
        <begin position="135"/>
        <end position="159"/>
    </location>
</feature>
<proteinExistence type="inferred from homology"/>
<dbReference type="SMART" id="SM00382">
    <property type="entry name" value="AAA"/>
    <property type="match status" value="1"/>
</dbReference>
<dbReference type="PANTHER" id="PTHR43394">
    <property type="entry name" value="ATP-DEPENDENT PERMEASE MDL1, MITOCHONDRIAL"/>
    <property type="match status" value="1"/>
</dbReference>
<gene>
    <name evidence="14" type="ORF">Aru02nite_06940</name>
</gene>
<evidence type="ECO:0000313" key="14">
    <source>
        <dbReference type="EMBL" id="GID09805.1"/>
    </source>
</evidence>
<evidence type="ECO:0000256" key="9">
    <source>
        <dbReference type="ARBA" id="ARBA00023136"/>
    </source>
</evidence>
<evidence type="ECO:0000256" key="3">
    <source>
        <dbReference type="ARBA" id="ARBA00022475"/>
    </source>
</evidence>
<dbReference type="PANTHER" id="PTHR43394:SF1">
    <property type="entry name" value="ATP-BINDING CASSETTE SUB-FAMILY B MEMBER 10, MITOCHONDRIAL"/>
    <property type="match status" value="1"/>
</dbReference>
<dbReference type="RefSeq" id="WP_203654798.1">
    <property type="nucleotide sequence ID" value="NZ_BAAAZM010000002.1"/>
</dbReference>
<evidence type="ECO:0000256" key="4">
    <source>
        <dbReference type="ARBA" id="ARBA00022519"/>
    </source>
</evidence>
<sequence>MSTKSEERVPLRRIVRLFRPYRWRVVGLLALVVVQGAVNVSAPFLLREILDTAIPQRNTALLSVLALGMLASAAGTAVLGAYASRLATVVGQGVLHDLRVAVYDHLQSMSLAFFTRTRSGDTVSRITNDIGGVDGVVSGTAAALASNGVTALAVAAALLVLDWKLALVALVVVPAMLLLTPRLGRRRRAVTGSRQRRLSGLTALVTESLSVSGVLLAKTSGDAAGLRRRFAAESAEVSRLDAASALIGRWTTASRRAALVAVPAVVYWLAGLEVAHGVSPATLGTIVAFTSMLNRLVGPVTTVQSVGQGLSGSLALFGRIFEVLDLPVDITDRPGARPLTVRRGEVRLDDVWFSYDGDGDDGGDGDGAWTLRGIDLRVPPGGTLAVVGATGSGKTTLGYLLARLYEPTRGAVRIDGTDLRDATLASVSGAVGLVAQDTYLFHDTVAANLRFAAPDATDAELVAACRAARIHDVVAALPDGYDTVVGERGFRLSGGERQRVAIARTMLRNPPVLVLDEATSALDTATEREVQAALDALSAGRTTIAIAHRLSTVRGADEIVVLDAGRIVERGTHDDLLAAGGRYAGLVLGPAPAAG</sequence>
<feature type="transmembrane region" description="Helical" evidence="11">
    <location>
        <begin position="60"/>
        <end position="82"/>
    </location>
</feature>
<protein>
    <submittedName>
        <fullName evidence="14">Multidrug ABC transporter ATP-binding protein</fullName>
    </submittedName>
</protein>
<dbReference type="Proteomes" id="UP000612808">
    <property type="component" value="Unassembled WGS sequence"/>
</dbReference>
<dbReference type="InterPro" id="IPR003593">
    <property type="entry name" value="AAA+_ATPase"/>
</dbReference>
<dbReference type="SUPFAM" id="SSF90123">
    <property type="entry name" value="ABC transporter transmembrane region"/>
    <property type="match status" value="1"/>
</dbReference>
<dbReference type="PROSITE" id="PS50929">
    <property type="entry name" value="ABC_TM1F"/>
    <property type="match status" value="1"/>
</dbReference>
<feature type="transmembrane region" description="Helical" evidence="11">
    <location>
        <begin position="21"/>
        <end position="40"/>
    </location>
</feature>
<dbReference type="Gene3D" id="3.40.50.300">
    <property type="entry name" value="P-loop containing nucleotide triphosphate hydrolases"/>
    <property type="match status" value="1"/>
</dbReference>
<keyword evidence="7 14" id="KW-0067">ATP-binding</keyword>
<dbReference type="InterPro" id="IPR003439">
    <property type="entry name" value="ABC_transporter-like_ATP-bd"/>
</dbReference>
<dbReference type="EMBL" id="BOMB01000003">
    <property type="protein sequence ID" value="GID09805.1"/>
    <property type="molecule type" value="Genomic_DNA"/>
</dbReference>
<keyword evidence="8 11" id="KW-1133">Transmembrane helix</keyword>
<comment type="caution">
    <text evidence="14">The sequence shown here is derived from an EMBL/GenBank/DDBJ whole genome shotgun (WGS) entry which is preliminary data.</text>
</comment>
<feature type="domain" description="ABC transmembrane type-1" evidence="13">
    <location>
        <begin position="26"/>
        <end position="312"/>
    </location>
</feature>
<keyword evidence="6" id="KW-0547">Nucleotide-binding</keyword>
<comment type="subcellular location">
    <subcellularLocation>
        <location evidence="1">Cell inner membrane</location>
        <topology evidence="1">Multi-pass membrane protein</topology>
    </subcellularLocation>
</comment>
<dbReference type="FunFam" id="3.40.50.300:FF:000221">
    <property type="entry name" value="Multidrug ABC transporter ATP-binding protein"/>
    <property type="match status" value="1"/>
</dbReference>
<dbReference type="PROSITE" id="PS00211">
    <property type="entry name" value="ABC_TRANSPORTER_1"/>
    <property type="match status" value="1"/>
</dbReference>
<dbReference type="Pfam" id="PF00005">
    <property type="entry name" value="ABC_tran"/>
    <property type="match status" value="1"/>
</dbReference>
<dbReference type="InterPro" id="IPR027417">
    <property type="entry name" value="P-loop_NTPase"/>
</dbReference>
<keyword evidence="5 11" id="KW-0812">Transmembrane</keyword>
<evidence type="ECO:0000256" key="8">
    <source>
        <dbReference type="ARBA" id="ARBA00022989"/>
    </source>
</evidence>
<organism evidence="14 15">
    <name type="scientific">Actinocatenispora rupis</name>
    <dbReference type="NCBI Taxonomy" id="519421"/>
    <lineage>
        <taxon>Bacteria</taxon>
        <taxon>Bacillati</taxon>
        <taxon>Actinomycetota</taxon>
        <taxon>Actinomycetes</taxon>
        <taxon>Micromonosporales</taxon>
        <taxon>Micromonosporaceae</taxon>
        <taxon>Actinocatenispora</taxon>
    </lineage>
</organism>
<name>A0A8J3J0J5_9ACTN</name>
<evidence type="ECO:0000256" key="2">
    <source>
        <dbReference type="ARBA" id="ARBA00022448"/>
    </source>
</evidence>